<gene>
    <name evidence="1" type="ORF">GCM10009020_30960</name>
</gene>
<dbReference type="InterPro" id="IPR036388">
    <property type="entry name" value="WH-like_DNA-bd_sf"/>
</dbReference>
<dbReference type="AlphaFoldDB" id="A0AAV3TD61"/>
<dbReference type="EMBL" id="BAAADV010000007">
    <property type="protein sequence ID" value="GAA0680046.1"/>
    <property type="molecule type" value="Genomic_DNA"/>
</dbReference>
<protein>
    <recommendedName>
        <fullName evidence="3">PadR family transcriptional regulator</fullName>
    </recommendedName>
</protein>
<name>A0AAV3TD61_9EURY</name>
<reference evidence="1 2" key="1">
    <citation type="journal article" date="2019" name="Int. J. Syst. Evol. Microbiol.">
        <title>The Global Catalogue of Microorganisms (GCM) 10K type strain sequencing project: providing services to taxonomists for standard genome sequencing and annotation.</title>
        <authorList>
            <consortium name="The Broad Institute Genomics Platform"/>
            <consortium name="The Broad Institute Genome Sequencing Center for Infectious Disease"/>
            <person name="Wu L."/>
            <person name="Ma J."/>
        </authorList>
    </citation>
    <scope>NUCLEOTIDE SEQUENCE [LARGE SCALE GENOMIC DNA]</scope>
    <source>
        <strain evidence="1 2">JCM 16328</strain>
    </source>
</reference>
<dbReference type="SUPFAM" id="SSF46785">
    <property type="entry name" value="Winged helix' DNA-binding domain"/>
    <property type="match status" value="1"/>
</dbReference>
<keyword evidence="2" id="KW-1185">Reference proteome</keyword>
<sequence length="105" mass="11770">MTKFLRSGRRRDLCVLLAGAGELSSQQLKTRLEAHYDERIDPKSFYGTLESLVDSGFLEVRTEGLADRYSLTEGGRRRLDEHVAWIGEHVGEVGSEDDASAEEAR</sequence>
<dbReference type="RefSeq" id="WP_343775001.1">
    <property type="nucleotide sequence ID" value="NZ_BAAADV010000007.1"/>
</dbReference>
<dbReference type="Gene3D" id="1.10.10.10">
    <property type="entry name" value="Winged helix-like DNA-binding domain superfamily/Winged helix DNA-binding domain"/>
    <property type="match status" value="1"/>
</dbReference>
<evidence type="ECO:0000313" key="2">
    <source>
        <dbReference type="Proteomes" id="UP001500420"/>
    </source>
</evidence>
<comment type="caution">
    <text evidence="1">The sequence shown here is derived from an EMBL/GenBank/DDBJ whole genome shotgun (WGS) entry which is preliminary data.</text>
</comment>
<evidence type="ECO:0008006" key="3">
    <source>
        <dbReference type="Google" id="ProtNLM"/>
    </source>
</evidence>
<evidence type="ECO:0000313" key="1">
    <source>
        <dbReference type="EMBL" id="GAA0680046.1"/>
    </source>
</evidence>
<organism evidence="1 2">
    <name type="scientific">Natronoarchaeum mannanilyticum</name>
    <dbReference type="NCBI Taxonomy" id="926360"/>
    <lineage>
        <taxon>Archaea</taxon>
        <taxon>Methanobacteriati</taxon>
        <taxon>Methanobacteriota</taxon>
        <taxon>Stenosarchaea group</taxon>
        <taxon>Halobacteria</taxon>
        <taxon>Halobacteriales</taxon>
        <taxon>Natronoarchaeaceae</taxon>
    </lineage>
</organism>
<proteinExistence type="predicted"/>
<dbReference type="Proteomes" id="UP001500420">
    <property type="component" value="Unassembled WGS sequence"/>
</dbReference>
<accession>A0AAV3TD61</accession>
<dbReference type="InterPro" id="IPR036390">
    <property type="entry name" value="WH_DNA-bd_sf"/>
</dbReference>